<evidence type="ECO:0000313" key="3">
    <source>
        <dbReference type="Proteomes" id="UP000199087"/>
    </source>
</evidence>
<organism evidence="2 3">
    <name type="scientific">Neobacillus massiliamazoniensis</name>
    <dbReference type="NCBI Taxonomy" id="1499688"/>
    <lineage>
        <taxon>Bacteria</taxon>
        <taxon>Bacillati</taxon>
        <taxon>Bacillota</taxon>
        <taxon>Bacilli</taxon>
        <taxon>Bacillales</taxon>
        <taxon>Bacillaceae</taxon>
        <taxon>Neobacillus</taxon>
    </lineage>
</organism>
<keyword evidence="1" id="KW-0472">Membrane</keyword>
<name>A0A0U1P3B3_9BACI</name>
<gene>
    <name evidence="2" type="ORF">BN000_04774</name>
</gene>
<feature type="transmembrane region" description="Helical" evidence="1">
    <location>
        <begin position="46"/>
        <end position="68"/>
    </location>
</feature>
<keyword evidence="1" id="KW-1133">Transmembrane helix</keyword>
<dbReference type="STRING" id="1499688.BN000_04774"/>
<dbReference type="RefSeq" id="WP_090638952.1">
    <property type="nucleotide sequence ID" value="NZ_CVRB01000005.1"/>
</dbReference>
<accession>A0A0U1P3B3</accession>
<dbReference type="EMBL" id="CVRB01000005">
    <property type="protein sequence ID" value="CRK84727.1"/>
    <property type="molecule type" value="Genomic_DNA"/>
</dbReference>
<feature type="transmembrane region" description="Helical" evidence="1">
    <location>
        <begin position="20"/>
        <end position="40"/>
    </location>
</feature>
<keyword evidence="1" id="KW-0812">Transmembrane</keyword>
<proteinExistence type="predicted"/>
<keyword evidence="3" id="KW-1185">Reference proteome</keyword>
<protein>
    <submittedName>
        <fullName evidence="2">Uncharacterized protein</fullName>
    </submittedName>
</protein>
<sequence>MKDYFNGNIKNPKELFIELWFFALILFCIAIFFLLTALFYDNCEFSARVLLIIFSVLTFVFSIGYPIITIHVVKNREKYPRLAMLLVKPNRFND</sequence>
<evidence type="ECO:0000256" key="1">
    <source>
        <dbReference type="SAM" id="Phobius"/>
    </source>
</evidence>
<dbReference type="AlphaFoldDB" id="A0A0U1P3B3"/>
<reference evidence="3" key="1">
    <citation type="submission" date="2015-05" db="EMBL/GenBank/DDBJ databases">
        <authorList>
            <person name="Urmite Genomes"/>
        </authorList>
    </citation>
    <scope>NUCLEOTIDE SEQUENCE [LARGE SCALE GENOMIC DNA]</scope>
    <source>
        <strain evidence="3">LF1</strain>
    </source>
</reference>
<evidence type="ECO:0000313" key="2">
    <source>
        <dbReference type="EMBL" id="CRK84727.1"/>
    </source>
</evidence>
<dbReference type="Proteomes" id="UP000199087">
    <property type="component" value="Unassembled WGS sequence"/>
</dbReference>